<evidence type="ECO:0000259" key="4">
    <source>
        <dbReference type="Pfam" id="PF08241"/>
    </source>
</evidence>
<name>A0ABX7BS05_9HYPH</name>
<proteinExistence type="inferred from homology"/>
<dbReference type="Gene3D" id="3.40.50.150">
    <property type="entry name" value="Vaccinia Virus protein VP39"/>
    <property type="match status" value="1"/>
</dbReference>
<dbReference type="CDD" id="cd02440">
    <property type="entry name" value="AdoMet_MTases"/>
    <property type="match status" value="1"/>
</dbReference>
<dbReference type="RefSeq" id="WP_201652856.1">
    <property type="nucleotide sequence ID" value="NZ_CP068047.1"/>
</dbReference>
<feature type="domain" description="Methyltransferase type 11" evidence="4">
    <location>
        <begin position="51"/>
        <end position="143"/>
    </location>
</feature>
<dbReference type="InterPro" id="IPR029063">
    <property type="entry name" value="SAM-dependent_MTases_sf"/>
</dbReference>
<evidence type="ECO:0000256" key="1">
    <source>
        <dbReference type="ARBA" id="ARBA00008361"/>
    </source>
</evidence>
<dbReference type="PANTHER" id="PTHR44942:SF4">
    <property type="entry name" value="METHYLTRANSFERASE TYPE 11 DOMAIN-CONTAINING PROTEIN"/>
    <property type="match status" value="1"/>
</dbReference>
<comment type="similarity">
    <text evidence="1">Belongs to the methyltransferase superfamily.</text>
</comment>
<dbReference type="Pfam" id="PF08241">
    <property type="entry name" value="Methyltransf_11"/>
    <property type="match status" value="1"/>
</dbReference>
<sequence>MVSAGDLPLGFGRQAFGADPAGYHAARPAYPDATWTVLGQQAGLKQGIEVLEIGAGTGLATGPLLAHEPAHLLAIEPDARLAAFLATNHANPRLTVIQQPFEMVALETHSVDLVVSATAFHWLDAIPALVRLEQALRPGGAVALIWNEFGDPQRHDAFHEATRHLFAGRASSPAAGDDTRVPHSLHSEARRDDFLAAGLIPDAPQYLSWTLTLDVEGARRLYASFSNVTALPYDERERLLDGLANIAATAFGGRIERNMVTAIHTARRNS</sequence>
<reference evidence="5 6" key="1">
    <citation type="submission" date="2021-01" db="EMBL/GenBank/DDBJ databases">
        <title>Genome seq and assembly of Devosia sp. G19.</title>
        <authorList>
            <person name="Chhetri G."/>
        </authorList>
    </citation>
    <scope>NUCLEOTIDE SEQUENCE [LARGE SCALE GENOMIC DNA]</scope>
    <source>
        <strain evidence="5 6">G19</strain>
    </source>
</reference>
<dbReference type="GO" id="GO:0008168">
    <property type="term" value="F:methyltransferase activity"/>
    <property type="evidence" value="ECO:0007669"/>
    <property type="project" value="UniProtKB-KW"/>
</dbReference>
<evidence type="ECO:0000256" key="3">
    <source>
        <dbReference type="ARBA" id="ARBA00022679"/>
    </source>
</evidence>
<evidence type="ECO:0000313" key="5">
    <source>
        <dbReference type="EMBL" id="QQR34696.1"/>
    </source>
</evidence>
<keyword evidence="6" id="KW-1185">Reference proteome</keyword>
<dbReference type="SUPFAM" id="SSF53335">
    <property type="entry name" value="S-adenosyl-L-methionine-dependent methyltransferases"/>
    <property type="match status" value="1"/>
</dbReference>
<dbReference type="PANTHER" id="PTHR44942">
    <property type="entry name" value="METHYLTRANSF_11 DOMAIN-CONTAINING PROTEIN"/>
    <property type="match status" value="1"/>
</dbReference>
<keyword evidence="3" id="KW-0808">Transferase</keyword>
<dbReference type="GO" id="GO:0032259">
    <property type="term" value="P:methylation"/>
    <property type="evidence" value="ECO:0007669"/>
    <property type="project" value="UniProtKB-KW"/>
</dbReference>
<gene>
    <name evidence="5" type="ORF">JI749_09875</name>
</gene>
<dbReference type="EMBL" id="CP068047">
    <property type="protein sequence ID" value="QQR34696.1"/>
    <property type="molecule type" value="Genomic_DNA"/>
</dbReference>
<evidence type="ECO:0000313" key="6">
    <source>
        <dbReference type="Proteomes" id="UP000595460"/>
    </source>
</evidence>
<dbReference type="Proteomes" id="UP000595460">
    <property type="component" value="Chromosome"/>
</dbReference>
<accession>A0ABX7BS05</accession>
<dbReference type="InterPro" id="IPR013216">
    <property type="entry name" value="Methyltransf_11"/>
</dbReference>
<dbReference type="InterPro" id="IPR051052">
    <property type="entry name" value="Diverse_substrate_MTase"/>
</dbReference>
<organism evidence="5 6">
    <name type="scientific">Devosia oryziradicis</name>
    <dbReference type="NCBI Taxonomy" id="2801335"/>
    <lineage>
        <taxon>Bacteria</taxon>
        <taxon>Pseudomonadati</taxon>
        <taxon>Pseudomonadota</taxon>
        <taxon>Alphaproteobacteria</taxon>
        <taxon>Hyphomicrobiales</taxon>
        <taxon>Devosiaceae</taxon>
        <taxon>Devosia</taxon>
    </lineage>
</organism>
<evidence type="ECO:0000256" key="2">
    <source>
        <dbReference type="ARBA" id="ARBA00022603"/>
    </source>
</evidence>
<protein>
    <submittedName>
        <fullName evidence="5">Class I SAM-dependent methyltransferase</fullName>
    </submittedName>
</protein>
<keyword evidence="2 5" id="KW-0489">Methyltransferase</keyword>